<dbReference type="RefSeq" id="WP_041751889.1">
    <property type="nucleotide sequence ID" value="NZ_CP007806.1"/>
</dbReference>
<accession>A0A075R0D9</accession>
<dbReference type="STRING" id="1042163.BRLA_c002680"/>
<proteinExistence type="predicted"/>
<organism evidence="1 2">
    <name type="scientific">Brevibacillus laterosporus LMG 15441</name>
    <dbReference type="NCBI Taxonomy" id="1042163"/>
    <lineage>
        <taxon>Bacteria</taxon>
        <taxon>Bacillati</taxon>
        <taxon>Bacillota</taxon>
        <taxon>Bacilli</taxon>
        <taxon>Bacillales</taxon>
        <taxon>Paenibacillaceae</taxon>
        <taxon>Brevibacillus</taxon>
    </lineage>
</organism>
<sequence>MFGTIGYFRNYFNTAIMNNLSIESPNSLEVIYALLGNEIKRQDVTEEVKTDYYRNLEKAYKLTKEQLFGMEEEE</sequence>
<name>A0A075R0D9_BRELA</name>
<dbReference type="EMBL" id="CP007806">
    <property type="protein sequence ID" value="AIG24663.1"/>
    <property type="molecule type" value="Genomic_DNA"/>
</dbReference>
<dbReference type="Proteomes" id="UP000005850">
    <property type="component" value="Chromosome"/>
</dbReference>
<keyword evidence="2" id="KW-1185">Reference proteome</keyword>
<evidence type="ECO:0000313" key="1">
    <source>
        <dbReference type="EMBL" id="AIG24663.1"/>
    </source>
</evidence>
<protein>
    <submittedName>
        <fullName evidence="1">Uncharacterized protein</fullName>
    </submittedName>
</protein>
<gene>
    <name evidence="1" type="ORF">BRLA_c002680</name>
</gene>
<evidence type="ECO:0000313" key="2">
    <source>
        <dbReference type="Proteomes" id="UP000005850"/>
    </source>
</evidence>
<dbReference type="AlphaFoldDB" id="A0A075R0D9"/>
<dbReference type="HOGENOM" id="CLU_2680475_0_0_9"/>
<dbReference type="KEGG" id="blr:BRLA_c002680"/>
<reference evidence="1 2" key="1">
    <citation type="journal article" date="2011" name="J. Bacteriol.">
        <title>Genome sequence of Brevibacillus laterosporus LMG 15441, a pathogen of invertebrates.</title>
        <authorList>
            <person name="Djukic M."/>
            <person name="Poehlein A."/>
            <person name="Thurmer A."/>
            <person name="Daniel R."/>
        </authorList>
    </citation>
    <scope>NUCLEOTIDE SEQUENCE [LARGE SCALE GENOMIC DNA]</scope>
    <source>
        <strain evidence="1 2">LMG 15441</strain>
    </source>
</reference>